<comment type="caution">
    <text evidence="1">The sequence shown here is derived from an EMBL/GenBank/DDBJ whole genome shotgun (WGS) entry which is preliminary data.</text>
</comment>
<dbReference type="RefSeq" id="WP_097899495.1">
    <property type="nucleotide sequence ID" value="NZ_NVOR01000059.1"/>
</dbReference>
<accession>A0AA91VAG2</accession>
<proteinExistence type="predicted"/>
<dbReference type="EMBL" id="NVOR01000059">
    <property type="protein sequence ID" value="PED81572.1"/>
    <property type="molecule type" value="Genomic_DNA"/>
</dbReference>
<protein>
    <submittedName>
        <fullName evidence="1">Uncharacterized protein</fullName>
    </submittedName>
</protein>
<sequence length="121" mass="13940">MLDELLESMFDAENDSKYYTIAGILGNEGFCEKKVTIQKGMLSFYTKEFSVDQEIEGKHFQARSYGHAVILSWVTSQNEVTGMCIHEKEIDRVSRKVIKVKGKDAYIINTKRSDYCIIKQE</sequence>
<reference evidence="1 2" key="1">
    <citation type="submission" date="2017-09" db="EMBL/GenBank/DDBJ databases">
        <title>Large-scale bioinformatics analysis of Bacillus genomes uncovers conserved roles of natural products in bacterial physiology.</title>
        <authorList>
            <consortium name="Agbiome Team Llc"/>
            <person name="Bleich R.M."/>
            <person name="Grubbs K.J."/>
            <person name="Santa Maria K.C."/>
            <person name="Allen S.E."/>
            <person name="Farag S."/>
            <person name="Shank E.A."/>
            <person name="Bowers A."/>
        </authorList>
    </citation>
    <scope>NUCLEOTIDE SEQUENCE [LARGE SCALE GENOMIC DNA]</scope>
    <source>
        <strain evidence="1 2">AFS092012</strain>
    </source>
</reference>
<dbReference type="Proteomes" id="UP000221020">
    <property type="component" value="Unassembled WGS sequence"/>
</dbReference>
<organism evidence="1 2">
    <name type="scientific">Bacillus pseudomycoides</name>
    <dbReference type="NCBI Taxonomy" id="64104"/>
    <lineage>
        <taxon>Bacteria</taxon>
        <taxon>Bacillati</taxon>
        <taxon>Bacillota</taxon>
        <taxon>Bacilli</taxon>
        <taxon>Bacillales</taxon>
        <taxon>Bacillaceae</taxon>
        <taxon>Bacillus</taxon>
        <taxon>Bacillus cereus group</taxon>
    </lineage>
</organism>
<dbReference type="AlphaFoldDB" id="A0AA91VAG2"/>
<evidence type="ECO:0000313" key="2">
    <source>
        <dbReference type="Proteomes" id="UP000221020"/>
    </source>
</evidence>
<evidence type="ECO:0000313" key="1">
    <source>
        <dbReference type="EMBL" id="PED81572.1"/>
    </source>
</evidence>
<gene>
    <name evidence="1" type="ORF">CON65_16315</name>
</gene>
<name>A0AA91VAG2_9BACI</name>